<evidence type="ECO:0008006" key="3">
    <source>
        <dbReference type="Google" id="ProtNLM"/>
    </source>
</evidence>
<reference evidence="1 2" key="1">
    <citation type="submission" date="2020-10" db="EMBL/GenBank/DDBJ databases">
        <title>Draft genome of Ramlibacter aquaticus LMG 30558.</title>
        <authorList>
            <person name="Props R."/>
        </authorList>
    </citation>
    <scope>NUCLEOTIDE SEQUENCE [LARGE SCALE GENOMIC DNA]</scope>
    <source>
        <strain evidence="1 2">LMG 30558</strain>
    </source>
</reference>
<dbReference type="PROSITE" id="PS51257">
    <property type="entry name" value="PROKAR_LIPOPROTEIN"/>
    <property type="match status" value="1"/>
</dbReference>
<gene>
    <name evidence="1" type="ORF">IM725_04790</name>
</gene>
<protein>
    <recommendedName>
        <fullName evidence="3">Lipoprotein</fullName>
    </recommendedName>
</protein>
<sequence length="636" mass="63974">MRTIAWAVVTAATVVGCGGGGGGAPAPAPATGIAEGYYPVATGARWIWTLGSGDSAQLDVSTITGTRSVGGAQAWVFSDSDPAGVFAPVESYYSKDSRAYTYRGTNVVADWVSAAIAPLELMRFDGRFSASPLFDQAGLDIGVDLDGDGVSERADVKVNGTVESTDTLVTDLGSFSGTARLRYDIVGTVRLSTGGAVPFTQTLREWRAPGVGALRQTVATSVAGQTDTQALELTGFSVNGVSGGAVLLGEVLSHVAPPNSDTTQPGAPGLASDGSAFLLVGNRAVGTLQQPWATLLDSAGQAHASVPLGDPASLWDSPAVAWGGANYLVLSGGSNGAPLRAQRVSASGALVDALPGIPLAADGSGFARALAGGAGGWLVVYTRVGIAHTLFGRTVDGSGGVGPEITLATDFADMDPPAVGFDGSNFLVAWEAGAGSVDPAATDIHARRVTPAGGLPDMVPLVVSAAPEAQLWPRVACDPARCLVAWVDRRNAPGQSYGFSPGPGDLYGSFVDPTGAVVNPSGLALATGITANAGYPGLAFTGSEYLLAWSRGAYAGNPGGPTGIYAARVALDGSASTAAVPAGLALSGTPASSTRYVYPAVAAGATGAMVAWLSNSEMTGMDKALRATTVWPRLAR</sequence>
<keyword evidence="2" id="KW-1185">Reference proteome</keyword>
<name>A0ABR9SC59_9BURK</name>
<dbReference type="Proteomes" id="UP000715965">
    <property type="component" value="Unassembled WGS sequence"/>
</dbReference>
<organism evidence="1 2">
    <name type="scientific">Ramlibacter aquaticus</name>
    <dbReference type="NCBI Taxonomy" id="2780094"/>
    <lineage>
        <taxon>Bacteria</taxon>
        <taxon>Pseudomonadati</taxon>
        <taxon>Pseudomonadota</taxon>
        <taxon>Betaproteobacteria</taxon>
        <taxon>Burkholderiales</taxon>
        <taxon>Comamonadaceae</taxon>
        <taxon>Ramlibacter</taxon>
    </lineage>
</organism>
<evidence type="ECO:0000313" key="1">
    <source>
        <dbReference type="EMBL" id="MBE7939890.1"/>
    </source>
</evidence>
<evidence type="ECO:0000313" key="2">
    <source>
        <dbReference type="Proteomes" id="UP000715965"/>
    </source>
</evidence>
<dbReference type="EMBL" id="JADDOJ010000012">
    <property type="protein sequence ID" value="MBE7939890.1"/>
    <property type="molecule type" value="Genomic_DNA"/>
</dbReference>
<proteinExistence type="predicted"/>
<accession>A0ABR9SC59</accession>
<comment type="caution">
    <text evidence="1">The sequence shown here is derived from an EMBL/GenBank/DDBJ whole genome shotgun (WGS) entry which is preliminary data.</text>
</comment>
<dbReference type="RefSeq" id="WP_193779435.1">
    <property type="nucleotide sequence ID" value="NZ_JADDOJ010000012.1"/>
</dbReference>